<dbReference type="Gene3D" id="3.60.20.10">
    <property type="entry name" value="Glutamine Phosphoribosylpyrophosphate, subunit 1, domain 1"/>
    <property type="match status" value="1"/>
</dbReference>
<dbReference type="SUPFAM" id="SSF56235">
    <property type="entry name" value="N-terminal nucleophile aminohydrolases (Ntn hydrolases)"/>
    <property type="match status" value="1"/>
</dbReference>
<dbReference type="Proteomes" id="UP000066376">
    <property type="component" value="Chromosome"/>
</dbReference>
<feature type="domain" description="Glutamine amidotransferase type-2" evidence="9">
    <location>
        <begin position="1"/>
        <end position="220"/>
    </location>
</feature>
<evidence type="ECO:0000256" key="8">
    <source>
        <dbReference type="ARBA" id="ARBA00055466"/>
    </source>
</evidence>
<dbReference type="KEGG" id="mol:YLM1_0372"/>
<evidence type="ECO:0000256" key="4">
    <source>
        <dbReference type="ARBA" id="ARBA00022576"/>
    </source>
</evidence>
<proteinExistence type="predicted"/>
<evidence type="ECO:0000256" key="1">
    <source>
        <dbReference type="ARBA" id="ARBA00001031"/>
    </source>
</evidence>
<dbReference type="CDD" id="cd05008">
    <property type="entry name" value="SIS_GlmS_GlmD_1"/>
    <property type="match status" value="1"/>
</dbReference>
<dbReference type="GO" id="GO:0006487">
    <property type="term" value="P:protein N-linked glycosylation"/>
    <property type="evidence" value="ECO:0007669"/>
    <property type="project" value="TreeGrafter"/>
</dbReference>
<dbReference type="PATRIC" id="fig|294671.3.peg.375"/>
<dbReference type="Pfam" id="PF13522">
    <property type="entry name" value="GATase_6"/>
    <property type="match status" value="1"/>
</dbReference>
<reference evidence="11 12" key="1">
    <citation type="journal article" date="2016" name="Genome Announc.">
        <title>Draft Genome Sequence of the Rumen Methanogen Methanobrevibacter olleyae YLM1.</title>
        <authorList>
            <person name="Kelly W.J."/>
            <person name="Li D."/>
            <person name="Lambie S.C."/>
            <person name="Cox F."/>
            <person name="Attwood G.T."/>
            <person name="Altermann E."/>
            <person name="Leahy S.C."/>
        </authorList>
    </citation>
    <scope>NUCLEOTIDE SEQUENCE [LARGE SCALE GENOMIC DNA]</scope>
    <source>
        <strain evidence="11 12">YLM1</strain>
    </source>
</reference>
<comment type="catalytic activity">
    <reaction evidence="1">
        <text>D-fructose 6-phosphate + L-glutamine = D-glucosamine 6-phosphate + L-glutamate</text>
        <dbReference type="Rhea" id="RHEA:13237"/>
        <dbReference type="ChEBI" id="CHEBI:29985"/>
        <dbReference type="ChEBI" id="CHEBI:58359"/>
        <dbReference type="ChEBI" id="CHEBI:58725"/>
        <dbReference type="ChEBI" id="CHEBI:61527"/>
        <dbReference type="EC" id="2.6.1.16"/>
    </reaction>
</comment>
<keyword evidence="7" id="KW-0315">Glutamine amidotransferase</keyword>
<dbReference type="Gene3D" id="3.40.50.10490">
    <property type="entry name" value="Glucose-6-phosphate isomerase like protein, domain 1"/>
    <property type="match status" value="1"/>
</dbReference>
<evidence type="ECO:0000313" key="11">
    <source>
        <dbReference type="EMBL" id="AMK14932.1"/>
    </source>
</evidence>
<dbReference type="PROSITE" id="PS51278">
    <property type="entry name" value="GATASE_TYPE_2"/>
    <property type="match status" value="1"/>
</dbReference>
<dbReference type="EMBL" id="CP014265">
    <property type="protein sequence ID" value="AMK14932.1"/>
    <property type="molecule type" value="Genomic_DNA"/>
</dbReference>
<dbReference type="GO" id="GO:0006047">
    <property type="term" value="P:UDP-N-acetylglucosamine metabolic process"/>
    <property type="evidence" value="ECO:0007669"/>
    <property type="project" value="TreeGrafter"/>
</dbReference>
<feature type="domain" description="SIS" evidence="10">
    <location>
        <begin position="278"/>
        <end position="416"/>
    </location>
</feature>
<dbReference type="RefSeq" id="WP_067145752.1">
    <property type="nucleotide sequence ID" value="NZ_CP014265.1"/>
</dbReference>
<keyword evidence="5 11" id="KW-0808">Transferase</keyword>
<comment type="function">
    <text evidence="8">Catalyzes the first step in hexosamine metabolism, converting fructose-6P into glucosamine-6P using glutamine as a nitrogen source.</text>
</comment>
<name>A0A126QYR2_METOL</name>
<keyword evidence="4 11" id="KW-0032">Aminotransferase</keyword>
<dbReference type="EC" id="2.6.1.16" evidence="2"/>
<accession>A0A126QYR2</accession>
<evidence type="ECO:0000256" key="3">
    <source>
        <dbReference type="ARBA" id="ARBA00016090"/>
    </source>
</evidence>
<evidence type="ECO:0000313" key="12">
    <source>
        <dbReference type="Proteomes" id="UP000066376"/>
    </source>
</evidence>
<dbReference type="GO" id="GO:0004360">
    <property type="term" value="F:glutamine-fructose-6-phosphate transaminase (isomerizing) activity"/>
    <property type="evidence" value="ECO:0007669"/>
    <property type="project" value="UniProtKB-EC"/>
</dbReference>
<dbReference type="GO" id="GO:0097367">
    <property type="term" value="F:carbohydrate derivative binding"/>
    <property type="evidence" value="ECO:0007669"/>
    <property type="project" value="InterPro"/>
</dbReference>
<dbReference type="InterPro" id="IPR047084">
    <property type="entry name" value="GFAT_N"/>
</dbReference>
<dbReference type="SUPFAM" id="SSF53697">
    <property type="entry name" value="SIS domain"/>
    <property type="match status" value="1"/>
</dbReference>
<reference evidence="12" key="2">
    <citation type="submission" date="2016-02" db="EMBL/GenBank/DDBJ databases">
        <title>The draft genome sequence of the rumen methanogen Methanobrevibacter olleyae YLM1.</title>
        <authorList>
            <consortium name="New Zealand Agricultural Greenhouse Gas Research Centre/Pastoral Greenhouse Gas Research Consortium"/>
            <person name="Kelly W.J."/>
            <person name="Li D."/>
            <person name="Lambie S.C."/>
            <person name="Attwood G.T."/>
            <person name="Altermann E."/>
            <person name="Leahy S.C."/>
        </authorList>
    </citation>
    <scope>NUCLEOTIDE SEQUENCE [LARGE SCALE GENOMIC DNA]</scope>
    <source>
        <strain evidence="12">YLM1</strain>
    </source>
</reference>
<dbReference type="CDD" id="cd00714">
    <property type="entry name" value="GFAT"/>
    <property type="match status" value="1"/>
</dbReference>
<evidence type="ECO:0000256" key="7">
    <source>
        <dbReference type="ARBA" id="ARBA00022962"/>
    </source>
</evidence>
<dbReference type="InterPro" id="IPR029055">
    <property type="entry name" value="Ntn_hydrolases_N"/>
</dbReference>
<dbReference type="PROSITE" id="PS51464">
    <property type="entry name" value="SIS"/>
    <property type="match status" value="1"/>
</dbReference>
<dbReference type="InterPro" id="IPR017932">
    <property type="entry name" value="GATase_2_dom"/>
</dbReference>
<evidence type="ECO:0000259" key="9">
    <source>
        <dbReference type="PROSITE" id="PS51278"/>
    </source>
</evidence>
<keyword evidence="12" id="KW-1185">Reference proteome</keyword>
<dbReference type="InterPro" id="IPR046348">
    <property type="entry name" value="SIS_dom_sf"/>
</dbReference>
<evidence type="ECO:0000256" key="5">
    <source>
        <dbReference type="ARBA" id="ARBA00022679"/>
    </source>
</evidence>
<gene>
    <name evidence="11" type="ORF">YLM1_0372</name>
</gene>
<dbReference type="InterPro" id="IPR001347">
    <property type="entry name" value="SIS_dom"/>
</dbReference>
<organism evidence="11 12">
    <name type="scientific">Methanobrevibacter olleyae</name>
    <dbReference type="NCBI Taxonomy" id="294671"/>
    <lineage>
        <taxon>Archaea</taxon>
        <taxon>Methanobacteriati</taxon>
        <taxon>Methanobacteriota</taxon>
        <taxon>Methanomada group</taxon>
        <taxon>Methanobacteria</taxon>
        <taxon>Methanobacteriales</taxon>
        <taxon>Methanobacteriaceae</taxon>
        <taxon>Methanobrevibacter</taxon>
    </lineage>
</organism>
<sequence length="445" mass="50630">MVSIVACLLKNEKAAPILFSSLTKLEYRGGDSVGMATATEDKINFKKGSGSLKDFYGKLDFNDLDGNYGIAHFRWATHGNVRDINSHPHFNNSQRIAVVHNGIIENYLSIKEELQVEGYEFKSDTDTEVIPHLLDKFTSEGLNLEQALYKTMDFIEGAYALAIISLDEPNKVVATRKDSPLIVGIGEDEYFLTSDVPSILKYTNNIAYLEDNEIVILSMDGVVFKDSNGDIIEKESEIINHKPYEEEMMEYLMNHYIKKQVIAIENTMTELLHIRTIVNNSRENINKIVFIASETSFYASLVGKFLIENLAGIETEVLPVSEFKYSPNTFNDKTLAIFIFPYAKENYTLEALDFINKRSKTFAILNLDYTPSKINADYIIQTQIIPETSEPDNKANESNLILIYLLAAVLADDEELIEKILKVPPYIEEILEKSYFENILTKYYK</sequence>
<evidence type="ECO:0000259" key="10">
    <source>
        <dbReference type="PROSITE" id="PS51464"/>
    </source>
</evidence>
<protein>
    <recommendedName>
        <fullName evidence="3">Glutamine--fructose-6-phosphate aminotransferase [isomerizing]</fullName>
        <ecNumber evidence="2">2.6.1.16</ecNumber>
    </recommendedName>
</protein>
<dbReference type="FunFam" id="3.60.20.10:FF:000006">
    <property type="entry name" value="Glutamine--fructose-6-phosphate aminotransferase [isomerizing]"/>
    <property type="match status" value="1"/>
</dbReference>
<dbReference type="GeneID" id="28488669"/>
<dbReference type="PANTHER" id="PTHR10937">
    <property type="entry name" value="GLUCOSAMINE--FRUCTOSE-6-PHOSPHATE AMINOTRANSFERASE, ISOMERIZING"/>
    <property type="match status" value="1"/>
</dbReference>
<dbReference type="AlphaFoldDB" id="A0A126QYR2"/>
<dbReference type="PANTHER" id="PTHR10937:SF0">
    <property type="entry name" value="GLUTAMINE--FRUCTOSE-6-PHOSPHATE TRANSAMINASE (ISOMERIZING)"/>
    <property type="match status" value="1"/>
</dbReference>
<evidence type="ECO:0000256" key="2">
    <source>
        <dbReference type="ARBA" id="ARBA00012916"/>
    </source>
</evidence>
<dbReference type="GO" id="GO:0006002">
    <property type="term" value="P:fructose 6-phosphate metabolic process"/>
    <property type="evidence" value="ECO:0007669"/>
    <property type="project" value="TreeGrafter"/>
</dbReference>
<evidence type="ECO:0000256" key="6">
    <source>
        <dbReference type="ARBA" id="ARBA00022737"/>
    </source>
</evidence>
<keyword evidence="6" id="KW-0677">Repeat</keyword>
<dbReference type="InterPro" id="IPR035466">
    <property type="entry name" value="GlmS/AgaS_SIS"/>
</dbReference>
<dbReference type="STRING" id="294671.YLM1_0372"/>